<keyword evidence="8" id="KW-0186">Copper</keyword>
<accession>A0A804Q5G4</accession>
<name>A0A804Q5G4_MAIZE</name>
<dbReference type="Gramene" id="Zm00001eb300840_T001">
    <property type="protein sequence ID" value="Zm00001eb300840_P001"/>
    <property type="gene ID" value="Zm00001eb300840"/>
</dbReference>
<keyword evidence="6" id="KW-0249">Electron transport</keyword>
<dbReference type="SUPFAM" id="SSF49503">
    <property type="entry name" value="Cupredoxins"/>
    <property type="match status" value="1"/>
</dbReference>
<evidence type="ECO:0000256" key="5">
    <source>
        <dbReference type="ARBA" id="ARBA00022729"/>
    </source>
</evidence>
<keyword evidence="16" id="KW-1185">Reference proteome</keyword>
<evidence type="ECO:0000256" key="4">
    <source>
        <dbReference type="ARBA" id="ARBA00022723"/>
    </source>
</evidence>
<reference evidence="16" key="1">
    <citation type="submission" date="2015-12" db="EMBL/GenBank/DDBJ databases">
        <title>Update maize B73 reference genome by single molecule sequencing technologies.</title>
        <authorList>
            <consortium name="Maize Genome Sequencing Project"/>
            <person name="Ware D."/>
        </authorList>
    </citation>
    <scope>NUCLEOTIDE SEQUENCE [LARGE SCALE GENOMIC DNA]</scope>
    <source>
        <strain evidence="16">cv. B73</strain>
    </source>
</reference>
<keyword evidence="3" id="KW-0812">Transmembrane</keyword>
<dbReference type="Gene3D" id="2.60.40.420">
    <property type="entry name" value="Cupredoxins - blue copper proteins"/>
    <property type="match status" value="1"/>
</dbReference>
<dbReference type="InterPro" id="IPR008972">
    <property type="entry name" value="Cupredoxin"/>
</dbReference>
<dbReference type="InterPro" id="IPR003245">
    <property type="entry name" value="Phytocyanin_dom"/>
</dbReference>
<keyword evidence="11" id="KW-0325">Glycoprotein</keyword>
<keyword evidence="7" id="KW-1133">Transmembrane helix</keyword>
<evidence type="ECO:0000256" key="13">
    <source>
        <dbReference type="SAM" id="SignalP"/>
    </source>
</evidence>
<evidence type="ECO:0000256" key="9">
    <source>
        <dbReference type="ARBA" id="ARBA00023136"/>
    </source>
</evidence>
<keyword evidence="10" id="KW-1015">Disulfide bond</keyword>
<dbReference type="PANTHER" id="PTHR33021:SF557">
    <property type="entry name" value="OS07G0165900 PROTEIN"/>
    <property type="match status" value="1"/>
</dbReference>
<evidence type="ECO:0000256" key="11">
    <source>
        <dbReference type="ARBA" id="ARBA00023180"/>
    </source>
</evidence>
<feature type="compositionally biased region" description="Pro residues" evidence="12">
    <location>
        <begin position="134"/>
        <end position="154"/>
    </location>
</feature>
<dbReference type="Pfam" id="PF02298">
    <property type="entry name" value="Cu_bind_like"/>
    <property type="match status" value="1"/>
</dbReference>
<evidence type="ECO:0000256" key="6">
    <source>
        <dbReference type="ARBA" id="ARBA00022982"/>
    </source>
</evidence>
<dbReference type="PANTHER" id="PTHR33021">
    <property type="entry name" value="BLUE COPPER PROTEIN"/>
    <property type="match status" value="1"/>
</dbReference>
<keyword evidence="4" id="KW-0479">Metal-binding</keyword>
<dbReference type="GO" id="GO:0046872">
    <property type="term" value="F:metal ion binding"/>
    <property type="evidence" value="ECO:0007669"/>
    <property type="project" value="UniProtKB-KW"/>
</dbReference>
<keyword evidence="5 13" id="KW-0732">Signal</keyword>
<feature type="signal peptide" evidence="13">
    <location>
        <begin position="1"/>
        <end position="29"/>
    </location>
</feature>
<keyword evidence="2" id="KW-0813">Transport</keyword>
<feature type="region of interest" description="Disordered" evidence="12">
    <location>
        <begin position="134"/>
        <end position="175"/>
    </location>
</feature>
<dbReference type="FunFam" id="2.60.40.420:FF:000067">
    <property type="entry name" value="Cupredoxin superfamily protein"/>
    <property type="match status" value="1"/>
</dbReference>
<dbReference type="InParanoid" id="A0A804Q5G4"/>
<dbReference type="GO" id="GO:0009055">
    <property type="term" value="F:electron transfer activity"/>
    <property type="evidence" value="ECO:0007669"/>
    <property type="project" value="InterPro"/>
</dbReference>
<evidence type="ECO:0000256" key="8">
    <source>
        <dbReference type="ARBA" id="ARBA00023008"/>
    </source>
</evidence>
<evidence type="ECO:0000313" key="16">
    <source>
        <dbReference type="Proteomes" id="UP000007305"/>
    </source>
</evidence>
<sequence>MASSSSRLALVLSAAMAMAVALHLGPASAEYYLVGDSAGWTLNYTIGWPENKTFKVDDFLVFRYPRGEYTVTEVDSQTFRECYRQGNAVHEWTSGNDTVRLDSPGRRWFFSSLDDHCDMGLKLFVDVVGSAPPAQHPLPPAQAPAPVTTTPPPNTTGRPVPQTQSPAAASPLPSDKSSAAALDHYYKVDGAVARAAALAGAVVVALLI</sequence>
<evidence type="ECO:0000256" key="2">
    <source>
        <dbReference type="ARBA" id="ARBA00022448"/>
    </source>
</evidence>
<protein>
    <recommendedName>
        <fullName evidence="14">Phytocyanin domain-containing protein</fullName>
    </recommendedName>
</protein>
<keyword evidence="9" id="KW-0472">Membrane</keyword>
<dbReference type="PROSITE" id="PS51485">
    <property type="entry name" value="PHYTOCYANIN"/>
    <property type="match status" value="1"/>
</dbReference>
<evidence type="ECO:0000256" key="10">
    <source>
        <dbReference type="ARBA" id="ARBA00023157"/>
    </source>
</evidence>
<evidence type="ECO:0000259" key="14">
    <source>
        <dbReference type="PROSITE" id="PS51485"/>
    </source>
</evidence>
<dbReference type="InterPro" id="IPR039391">
    <property type="entry name" value="Phytocyanin-like"/>
</dbReference>
<keyword evidence="17" id="KW-1267">Proteomics identification</keyword>
<reference evidence="15" key="3">
    <citation type="submission" date="2021-05" db="UniProtKB">
        <authorList>
            <consortium name="EnsemblPlants"/>
        </authorList>
    </citation>
    <scope>IDENTIFICATION</scope>
    <source>
        <strain evidence="15">cv. B73</strain>
    </source>
</reference>
<reference evidence="15" key="2">
    <citation type="submission" date="2019-07" db="EMBL/GenBank/DDBJ databases">
        <authorList>
            <person name="Seetharam A."/>
            <person name="Woodhouse M."/>
            <person name="Cannon E."/>
        </authorList>
    </citation>
    <scope>NUCLEOTIDE SEQUENCE [LARGE SCALE GENOMIC DNA]</scope>
    <source>
        <strain evidence="15">cv. B73</strain>
    </source>
</reference>
<dbReference type="CDD" id="cd04216">
    <property type="entry name" value="Phytocyanin"/>
    <property type="match status" value="1"/>
</dbReference>
<evidence type="ECO:0000256" key="3">
    <source>
        <dbReference type="ARBA" id="ARBA00022692"/>
    </source>
</evidence>
<evidence type="ECO:0000256" key="12">
    <source>
        <dbReference type="SAM" id="MobiDB-lite"/>
    </source>
</evidence>
<evidence type="ECO:0000313" key="15">
    <source>
        <dbReference type="EnsemblPlants" id="Zm00001eb300840_P001"/>
    </source>
</evidence>
<evidence type="ECO:0000256" key="7">
    <source>
        <dbReference type="ARBA" id="ARBA00022989"/>
    </source>
</evidence>
<feature type="chain" id="PRO_5032267023" description="Phytocyanin domain-containing protein" evidence="13">
    <location>
        <begin position="30"/>
        <end position="208"/>
    </location>
</feature>
<dbReference type="GO" id="GO:0009610">
    <property type="term" value="P:response to symbiotic fungus"/>
    <property type="evidence" value="ECO:0007669"/>
    <property type="project" value="UniProtKB-ARBA"/>
</dbReference>
<proteinExistence type="evidence at protein level"/>
<dbReference type="GO" id="GO:0016020">
    <property type="term" value="C:membrane"/>
    <property type="evidence" value="ECO:0007669"/>
    <property type="project" value="UniProtKB-SubCell"/>
</dbReference>
<dbReference type="AlphaFoldDB" id="A0A804Q5G4"/>
<evidence type="ECO:0000256" key="1">
    <source>
        <dbReference type="ARBA" id="ARBA00004479"/>
    </source>
</evidence>
<evidence type="ECO:0007829" key="17">
    <source>
        <dbReference type="PeptideAtlas" id="A0A804Q5G4"/>
    </source>
</evidence>
<organism evidence="15 16">
    <name type="scientific">Zea mays</name>
    <name type="common">Maize</name>
    <dbReference type="NCBI Taxonomy" id="4577"/>
    <lineage>
        <taxon>Eukaryota</taxon>
        <taxon>Viridiplantae</taxon>
        <taxon>Streptophyta</taxon>
        <taxon>Embryophyta</taxon>
        <taxon>Tracheophyta</taxon>
        <taxon>Spermatophyta</taxon>
        <taxon>Magnoliopsida</taxon>
        <taxon>Liliopsida</taxon>
        <taxon>Poales</taxon>
        <taxon>Poaceae</taxon>
        <taxon>PACMAD clade</taxon>
        <taxon>Panicoideae</taxon>
        <taxon>Andropogonodae</taxon>
        <taxon>Andropogoneae</taxon>
        <taxon>Tripsacinae</taxon>
        <taxon>Zea</taxon>
    </lineage>
</organism>
<comment type="subcellular location">
    <subcellularLocation>
        <location evidence="1">Membrane</location>
        <topology evidence="1">Single-pass type I membrane protein</topology>
    </subcellularLocation>
</comment>
<feature type="domain" description="Phytocyanin" evidence="14">
    <location>
        <begin position="30"/>
        <end position="129"/>
    </location>
</feature>
<dbReference type="EnsemblPlants" id="Zm00001eb300840_T001">
    <property type="protein sequence ID" value="Zm00001eb300840_P001"/>
    <property type="gene ID" value="Zm00001eb300840"/>
</dbReference>
<dbReference type="Proteomes" id="UP000007305">
    <property type="component" value="Chromosome 7"/>
</dbReference>